<dbReference type="NCBIfam" id="TIGR00229">
    <property type="entry name" value="sensory_box"/>
    <property type="match status" value="2"/>
</dbReference>
<dbReference type="InterPro" id="IPR003594">
    <property type="entry name" value="HATPase_dom"/>
</dbReference>
<evidence type="ECO:0000256" key="6">
    <source>
        <dbReference type="ARBA" id="ARBA00023012"/>
    </source>
</evidence>
<dbReference type="PROSITE" id="PS50112">
    <property type="entry name" value="PAS"/>
    <property type="match status" value="1"/>
</dbReference>
<dbReference type="CDD" id="cd00130">
    <property type="entry name" value="PAS"/>
    <property type="match status" value="2"/>
</dbReference>
<evidence type="ECO:0000256" key="4">
    <source>
        <dbReference type="ARBA" id="ARBA00022679"/>
    </source>
</evidence>
<keyword evidence="5" id="KW-0418">Kinase</keyword>
<organism evidence="9 10">
    <name type="scientific">Clostridium punense</name>
    <dbReference type="NCBI Taxonomy" id="1054297"/>
    <lineage>
        <taxon>Bacteria</taxon>
        <taxon>Bacillati</taxon>
        <taxon>Bacillota</taxon>
        <taxon>Clostridia</taxon>
        <taxon>Eubacteriales</taxon>
        <taxon>Clostridiaceae</taxon>
        <taxon>Clostridium</taxon>
    </lineage>
</organism>
<dbReference type="InterPro" id="IPR036097">
    <property type="entry name" value="HisK_dim/P_sf"/>
</dbReference>
<dbReference type="PRINTS" id="PR00344">
    <property type="entry name" value="BCTRLSENSOR"/>
</dbReference>
<sequence length="692" mass="79869">MIEFLYIVGFIATVAILLRSNLLYQKKITSCENLLLEKDTKLEKISLMENNGFTTIVEIDSLGNIKYISEKLLNKLAYSYDELINQSFNLIHEKDDYSLKIQNYYKLINKEIDNFTIDNRLISKEGKHIWFSCSYALLNEDNDVIIYCVDIDWRKQVEKSLRQSYELNELLLNSIETKVAAFDSNGDIIAVNRAMEELCLDNNIFRGPQLIDNFFSSYVGTTDNSKFLQNRDVLNNVKQVFNGNMNKYSFEYYYIQDFKKYWYLLTVKSLENGLGGVASYTDITRLKELEESLVKNEERYKNLLEILPVGIFVHDKNGVVYCNQSALKLLELENPGDILGQPLLNFVDLDYKIQFISRFTEGKSQFISGVKEVFVNSKNEKIHVEIEQGKILFEDETMTLFIVKDITEKINTIKYKNSIEEKDKQLQEALQYDKIKTEFFANISHELRTPINIIFSAIQVLNLKLDECGSAKPHMENYLSMVKQNCYRLLRLVNNLIDITKIDSGFLNIQTNNYDIVGIVENITLSVAQYIENRNVSLVFDTNVEEKIMAFDPDKMERIILNLLANAVKFTSEGGEIAVTITDKEDEVCISVRDTGIGIPEDKLKVIFERFRQVDKTLSRNREGSGIGLSLVKSLIELHGGTIELFSEYGKGSEFIITLPVKFVQESFILSDTNFWQENVEKINLEFSDIYA</sequence>
<dbReference type="InterPro" id="IPR003661">
    <property type="entry name" value="HisK_dim/P_dom"/>
</dbReference>
<dbReference type="SMART" id="SM00387">
    <property type="entry name" value="HATPase_c"/>
    <property type="match status" value="1"/>
</dbReference>
<dbReference type="InterPro" id="IPR035965">
    <property type="entry name" value="PAS-like_dom_sf"/>
</dbReference>
<dbReference type="SUPFAM" id="SSF55785">
    <property type="entry name" value="PYP-like sensor domain (PAS domain)"/>
    <property type="match status" value="3"/>
</dbReference>
<dbReference type="EMBL" id="JAGGLL010000016">
    <property type="protein sequence ID" value="MBP2022415.1"/>
    <property type="molecule type" value="Genomic_DNA"/>
</dbReference>
<keyword evidence="6" id="KW-0902">Two-component regulatory system</keyword>
<keyword evidence="4" id="KW-0808">Transferase</keyword>
<dbReference type="CDD" id="cd16922">
    <property type="entry name" value="HATPase_EvgS-ArcB-TorS-like"/>
    <property type="match status" value="1"/>
</dbReference>
<dbReference type="SUPFAM" id="SSF47384">
    <property type="entry name" value="Homodimeric domain of signal transducing histidine kinase"/>
    <property type="match status" value="1"/>
</dbReference>
<dbReference type="Gene3D" id="3.30.565.10">
    <property type="entry name" value="Histidine kinase-like ATPase, C-terminal domain"/>
    <property type="match status" value="1"/>
</dbReference>
<evidence type="ECO:0000313" key="9">
    <source>
        <dbReference type="EMBL" id="MBP2022415.1"/>
    </source>
</evidence>
<dbReference type="InterPro" id="IPR050736">
    <property type="entry name" value="Sensor_HK_Regulatory"/>
</dbReference>
<evidence type="ECO:0000259" key="8">
    <source>
        <dbReference type="PROSITE" id="PS50112"/>
    </source>
</evidence>
<gene>
    <name evidence="9" type="ORF">J2Z44_002236</name>
</gene>
<dbReference type="InterPro" id="IPR036890">
    <property type="entry name" value="HATPase_C_sf"/>
</dbReference>
<protein>
    <recommendedName>
        <fullName evidence="2">histidine kinase</fullName>
        <ecNumber evidence="2">2.7.13.3</ecNumber>
    </recommendedName>
</protein>
<evidence type="ECO:0000256" key="1">
    <source>
        <dbReference type="ARBA" id="ARBA00000085"/>
    </source>
</evidence>
<dbReference type="InterPro" id="IPR005467">
    <property type="entry name" value="His_kinase_dom"/>
</dbReference>
<evidence type="ECO:0000256" key="3">
    <source>
        <dbReference type="ARBA" id="ARBA00022553"/>
    </source>
</evidence>
<dbReference type="InterPro" id="IPR004358">
    <property type="entry name" value="Sig_transdc_His_kin-like_C"/>
</dbReference>
<feature type="domain" description="Histidine kinase" evidence="7">
    <location>
        <begin position="442"/>
        <end position="663"/>
    </location>
</feature>
<evidence type="ECO:0000259" key="7">
    <source>
        <dbReference type="PROSITE" id="PS50109"/>
    </source>
</evidence>
<feature type="domain" description="PAS" evidence="8">
    <location>
        <begin position="41"/>
        <end position="111"/>
    </location>
</feature>
<comment type="catalytic activity">
    <reaction evidence="1">
        <text>ATP + protein L-histidine = ADP + protein N-phospho-L-histidine.</text>
        <dbReference type="EC" id="2.7.13.3"/>
    </reaction>
</comment>
<dbReference type="SMART" id="SM00091">
    <property type="entry name" value="PAS"/>
    <property type="match status" value="3"/>
</dbReference>
<dbReference type="Pfam" id="PF00512">
    <property type="entry name" value="HisKA"/>
    <property type="match status" value="1"/>
</dbReference>
<dbReference type="PANTHER" id="PTHR43711:SF26">
    <property type="entry name" value="SENSOR HISTIDINE KINASE RCSC"/>
    <property type="match status" value="1"/>
</dbReference>
<dbReference type="Gene3D" id="1.10.287.130">
    <property type="match status" value="1"/>
</dbReference>
<dbReference type="Pfam" id="PF02518">
    <property type="entry name" value="HATPase_c"/>
    <property type="match status" value="1"/>
</dbReference>
<accession>A0ABS4K3R1</accession>
<dbReference type="RefSeq" id="WP_021281874.1">
    <property type="nucleotide sequence ID" value="NZ_JAGGLL010000016.1"/>
</dbReference>
<dbReference type="PROSITE" id="PS50109">
    <property type="entry name" value="HIS_KIN"/>
    <property type="match status" value="1"/>
</dbReference>
<evidence type="ECO:0000256" key="2">
    <source>
        <dbReference type="ARBA" id="ARBA00012438"/>
    </source>
</evidence>
<evidence type="ECO:0000313" key="10">
    <source>
        <dbReference type="Proteomes" id="UP001519308"/>
    </source>
</evidence>
<dbReference type="EC" id="2.7.13.3" evidence="2"/>
<dbReference type="CDD" id="cd00082">
    <property type="entry name" value="HisKA"/>
    <property type="match status" value="1"/>
</dbReference>
<proteinExistence type="predicted"/>
<name>A0ABS4K3R1_9CLOT</name>
<dbReference type="SMART" id="SM00388">
    <property type="entry name" value="HisKA"/>
    <property type="match status" value="1"/>
</dbReference>
<dbReference type="Gene3D" id="3.30.450.20">
    <property type="entry name" value="PAS domain"/>
    <property type="match status" value="3"/>
</dbReference>
<evidence type="ECO:0000256" key="5">
    <source>
        <dbReference type="ARBA" id="ARBA00022777"/>
    </source>
</evidence>
<dbReference type="PANTHER" id="PTHR43711">
    <property type="entry name" value="TWO-COMPONENT HISTIDINE KINASE"/>
    <property type="match status" value="1"/>
</dbReference>
<keyword evidence="3" id="KW-0597">Phosphoprotein</keyword>
<dbReference type="Proteomes" id="UP001519308">
    <property type="component" value="Unassembled WGS sequence"/>
</dbReference>
<dbReference type="InterPro" id="IPR000014">
    <property type="entry name" value="PAS"/>
</dbReference>
<keyword evidence="10" id="KW-1185">Reference proteome</keyword>
<comment type="caution">
    <text evidence="9">The sequence shown here is derived from an EMBL/GenBank/DDBJ whole genome shotgun (WGS) entry which is preliminary data.</text>
</comment>
<dbReference type="SUPFAM" id="SSF55874">
    <property type="entry name" value="ATPase domain of HSP90 chaperone/DNA topoisomerase II/histidine kinase"/>
    <property type="match status" value="1"/>
</dbReference>
<reference evidence="9 10" key="1">
    <citation type="submission" date="2021-03" db="EMBL/GenBank/DDBJ databases">
        <title>Genomic Encyclopedia of Type Strains, Phase IV (KMG-IV): sequencing the most valuable type-strain genomes for metagenomic binning, comparative biology and taxonomic classification.</title>
        <authorList>
            <person name="Goeker M."/>
        </authorList>
    </citation>
    <scope>NUCLEOTIDE SEQUENCE [LARGE SCALE GENOMIC DNA]</scope>
    <source>
        <strain evidence="9 10">DSM 28650</strain>
    </source>
</reference>
<dbReference type="Pfam" id="PF13426">
    <property type="entry name" value="PAS_9"/>
    <property type="match status" value="2"/>
</dbReference>